<feature type="compositionally biased region" description="Low complexity" evidence="1">
    <location>
        <begin position="624"/>
        <end position="634"/>
    </location>
</feature>
<name>A0ABP1E513_9APHY</name>
<dbReference type="PANTHER" id="PTHR38248">
    <property type="entry name" value="FUNK1 6"/>
    <property type="match status" value="1"/>
</dbReference>
<feature type="compositionally biased region" description="Acidic residues" evidence="1">
    <location>
        <begin position="768"/>
        <end position="783"/>
    </location>
</feature>
<reference evidence="4" key="1">
    <citation type="submission" date="2024-04" db="EMBL/GenBank/DDBJ databases">
        <authorList>
            <person name="Shaw F."/>
            <person name="Minotto A."/>
        </authorList>
    </citation>
    <scope>NUCLEOTIDE SEQUENCE [LARGE SCALE GENOMIC DNA]</scope>
</reference>
<evidence type="ECO:0000313" key="4">
    <source>
        <dbReference type="Proteomes" id="UP001497453"/>
    </source>
</evidence>
<protein>
    <recommendedName>
        <fullName evidence="2">Fungal-type protein kinase domain-containing protein</fullName>
    </recommendedName>
</protein>
<evidence type="ECO:0000256" key="1">
    <source>
        <dbReference type="SAM" id="MobiDB-lite"/>
    </source>
</evidence>
<dbReference type="EMBL" id="OZ037951">
    <property type="protein sequence ID" value="CAL1715136.1"/>
    <property type="molecule type" value="Genomic_DNA"/>
</dbReference>
<evidence type="ECO:0000259" key="2">
    <source>
        <dbReference type="Pfam" id="PF17667"/>
    </source>
</evidence>
<gene>
    <name evidence="3" type="ORF">GFSPODELE1_LOCUS10079</name>
</gene>
<feature type="domain" description="Fungal-type protein kinase" evidence="2">
    <location>
        <begin position="173"/>
        <end position="381"/>
    </location>
</feature>
<organism evidence="3 4">
    <name type="scientific">Somion occarium</name>
    <dbReference type="NCBI Taxonomy" id="3059160"/>
    <lineage>
        <taxon>Eukaryota</taxon>
        <taxon>Fungi</taxon>
        <taxon>Dikarya</taxon>
        <taxon>Basidiomycota</taxon>
        <taxon>Agaricomycotina</taxon>
        <taxon>Agaricomycetes</taxon>
        <taxon>Polyporales</taxon>
        <taxon>Cerrenaceae</taxon>
        <taxon>Somion</taxon>
    </lineage>
</organism>
<dbReference type="Proteomes" id="UP001497453">
    <property type="component" value="Chromosome 8"/>
</dbReference>
<keyword evidence="4" id="KW-1185">Reference proteome</keyword>
<dbReference type="Pfam" id="PF17667">
    <property type="entry name" value="Pkinase_fungal"/>
    <property type="match status" value="2"/>
</dbReference>
<feature type="region of interest" description="Disordered" evidence="1">
    <location>
        <begin position="615"/>
        <end position="636"/>
    </location>
</feature>
<feature type="compositionally biased region" description="Low complexity" evidence="1">
    <location>
        <begin position="721"/>
        <end position="730"/>
    </location>
</feature>
<sequence length="821" mass="93388">MDTSIYQEDLDKWFSDWLPGKDGERLSFKPEDLPEEFREKKFHFDEVTFDANSGIPRIKLEKDLYKILCPVIQNVFDLAAHRSTGEAPRDLLRIRDTSLWEEESDNKLCPDFLVHKDSVSRPFELDDARKKTVTPKSHRKFVGRTAYSWSLLPGEAKIKDDGFGLGDELNLPDTDTGRQTRGQFAEYISEILARQHRQFTFAFYIYKNWARFFIVDRVASVTTPAFDYVKDPYTFLKFFYRLAQADASAQGYDPTVTLASSTSISILKDHMSTDHGAIQPFIDDAMNDAFAHESTSIWPLYEVQVRDEESTNTSSFLIGKPRTPAASMFGRATKGYIAFDLVKHDFVWLKDAWRLDSPHYHPEWEVYTKLKNADVHNTATMRCGGDVYGLQLQRTLSQGSISHSRLKSRIHSRIVINEIGLPLETYDTSSDLIFIVLCAFDAHKEAWEKAGILHRDISNGNVLIFFRDGELWDLCKYASELQERKASHKNRSGTWQFICAVRLQYPKKYYELADDIESFVHLVNWCALRYHQHNRLASDSGFATFIHRMFLDCTTSSDGLLYGCDEKWDAMIRGDPGFKLTSDEKFQKIINELMTICSSHYRTLPLEEFKKFRPVDAKKSQEPTSSGATTTDSSAVKKRRAMHLINLSSYASVKAASVPKASTVHQSPAARTLDSHALIGHALLSAVEDEDWDCKRIPGVDYFEQMLDVNLTLGRRWVAGTTQSSTTSSQKRNRPPRVSRSMKQKRSRRSSTGGTSVNASTSELAALPEEEEEAEEPEVDEDADTRNVVSLQPSENAEAGDSNLEDEDEAEITAKLHNVTD</sequence>
<dbReference type="PROSITE" id="PS00109">
    <property type="entry name" value="PROTEIN_KINASE_TYR"/>
    <property type="match status" value="1"/>
</dbReference>
<feature type="region of interest" description="Disordered" evidence="1">
    <location>
        <begin position="720"/>
        <end position="821"/>
    </location>
</feature>
<dbReference type="InterPro" id="IPR040976">
    <property type="entry name" value="Pkinase_fungal"/>
</dbReference>
<dbReference type="InterPro" id="IPR008266">
    <property type="entry name" value="Tyr_kinase_AS"/>
</dbReference>
<feature type="compositionally biased region" description="Basic and acidic residues" evidence="1">
    <location>
        <begin position="812"/>
        <end position="821"/>
    </location>
</feature>
<feature type="compositionally biased region" description="Basic residues" evidence="1">
    <location>
        <begin position="731"/>
        <end position="749"/>
    </location>
</feature>
<dbReference type="PANTHER" id="PTHR38248:SF2">
    <property type="entry name" value="FUNK1 11"/>
    <property type="match status" value="1"/>
</dbReference>
<evidence type="ECO:0000313" key="3">
    <source>
        <dbReference type="EMBL" id="CAL1715136.1"/>
    </source>
</evidence>
<proteinExistence type="predicted"/>
<feature type="domain" description="Fungal-type protein kinase" evidence="2">
    <location>
        <begin position="402"/>
        <end position="525"/>
    </location>
</feature>
<accession>A0ABP1E513</accession>